<protein>
    <submittedName>
        <fullName evidence="4">Glycoside hydrolase family 25</fullName>
    </submittedName>
</protein>
<dbReference type="InterPro" id="IPR002053">
    <property type="entry name" value="Glyco_hydro_25"/>
</dbReference>
<dbReference type="GO" id="GO:0003796">
    <property type="term" value="F:lysozyme activity"/>
    <property type="evidence" value="ECO:0007669"/>
    <property type="project" value="InterPro"/>
</dbReference>
<dbReference type="InterPro" id="IPR018077">
    <property type="entry name" value="Glyco_hydro_fam25_subgr"/>
</dbReference>
<evidence type="ECO:0000256" key="3">
    <source>
        <dbReference type="ARBA" id="ARBA00023295"/>
    </source>
</evidence>
<evidence type="ECO:0000256" key="1">
    <source>
        <dbReference type="ARBA" id="ARBA00010646"/>
    </source>
</evidence>
<reference evidence="4 5" key="1">
    <citation type="submission" date="2014-02" db="EMBL/GenBank/DDBJ databases">
        <title>Genome sequence of Brachybacterium phenoliresistens strain W13A50.</title>
        <authorList>
            <person name="Wang X."/>
        </authorList>
    </citation>
    <scope>NUCLEOTIDE SEQUENCE [LARGE SCALE GENOMIC DNA]</scope>
    <source>
        <strain evidence="4 5">W13A50</strain>
    </source>
</reference>
<dbReference type="PANTHER" id="PTHR34135">
    <property type="entry name" value="LYSOZYME"/>
    <property type="match status" value="1"/>
</dbReference>
<dbReference type="Proteomes" id="UP000023067">
    <property type="component" value="Unassembled WGS sequence"/>
</dbReference>
<proteinExistence type="inferred from homology"/>
<keyword evidence="2 4" id="KW-0378">Hydrolase</keyword>
<dbReference type="Gene3D" id="3.20.20.80">
    <property type="entry name" value="Glycosidases"/>
    <property type="match status" value="1"/>
</dbReference>
<dbReference type="AlphaFoldDB" id="Z9JSE1"/>
<dbReference type="EMBL" id="JDYK01000013">
    <property type="protein sequence ID" value="EWS80716.1"/>
    <property type="molecule type" value="Genomic_DNA"/>
</dbReference>
<dbReference type="GO" id="GO:0016998">
    <property type="term" value="P:cell wall macromolecule catabolic process"/>
    <property type="evidence" value="ECO:0007669"/>
    <property type="project" value="InterPro"/>
</dbReference>
<organism evidence="4 5">
    <name type="scientific">Brachybacterium phenoliresistens</name>
    <dbReference type="NCBI Taxonomy" id="396014"/>
    <lineage>
        <taxon>Bacteria</taxon>
        <taxon>Bacillati</taxon>
        <taxon>Actinomycetota</taxon>
        <taxon>Actinomycetes</taxon>
        <taxon>Micrococcales</taxon>
        <taxon>Dermabacteraceae</taxon>
        <taxon>Brachybacterium</taxon>
    </lineage>
</organism>
<dbReference type="GO" id="GO:0016052">
    <property type="term" value="P:carbohydrate catabolic process"/>
    <property type="evidence" value="ECO:0007669"/>
    <property type="project" value="TreeGrafter"/>
</dbReference>
<keyword evidence="5" id="KW-1185">Reference proteome</keyword>
<dbReference type="STRING" id="396014.BF93_02395"/>
<dbReference type="OrthoDB" id="287365at2"/>
<dbReference type="GO" id="GO:0009253">
    <property type="term" value="P:peptidoglycan catabolic process"/>
    <property type="evidence" value="ECO:0007669"/>
    <property type="project" value="InterPro"/>
</dbReference>
<dbReference type="PATRIC" id="fig|396014.3.peg.2510"/>
<evidence type="ECO:0000313" key="4">
    <source>
        <dbReference type="EMBL" id="EWS80716.1"/>
    </source>
</evidence>
<name>Z9JSE1_9MICO</name>
<dbReference type="HOGENOM" id="CLU_044973_6_2_11"/>
<comment type="similarity">
    <text evidence="1">Belongs to the glycosyl hydrolase 25 family.</text>
</comment>
<dbReference type="RefSeq" id="WP_038373134.1">
    <property type="nucleotide sequence ID" value="NZ_BAAAOW010000002.1"/>
</dbReference>
<accession>Z9JSE1</accession>
<gene>
    <name evidence="4" type="ORF">BF93_02395</name>
</gene>
<dbReference type="Pfam" id="PF01183">
    <property type="entry name" value="Glyco_hydro_25"/>
    <property type="match status" value="1"/>
</dbReference>
<dbReference type="SUPFAM" id="SSF51445">
    <property type="entry name" value="(Trans)glycosidases"/>
    <property type="match status" value="1"/>
</dbReference>
<dbReference type="SMART" id="SM00641">
    <property type="entry name" value="Glyco_25"/>
    <property type="match status" value="1"/>
</dbReference>
<dbReference type="InterPro" id="IPR017853">
    <property type="entry name" value="GH"/>
</dbReference>
<dbReference type="eggNOG" id="COG3757">
    <property type="taxonomic scope" value="Bacteria"/>
</dbReference>
<keyword evidence="3" id="KW-0326">Glycosidase</keyword>
<comment type="caution">
    <text evidence="4">The sequence shown here is derived from an EMBL/GenBank/DDBJ whole genome shotgun (WGS) entry which is preliminary data.</text>
</comment>
<evidence type="ECO:0000313" key="5">
    <source>
        <dbReference type="Proteomes" id="UP000023067"/>
    </source>
</evidence>
<dbReference type="PROSITE" id="PS51904">
    <property type="entry name" value="GLYCOSYL_HYDROL_F25_2"/>
    <property type="match status" value="1"/>
</dbReference>
<evidence type="ECO:0000256" key="2">
    <source>
        <dbReference type="ARBA" id="ARBA00022801"/>
    </source>
</evidence>
<dbReference type="PANTHER" id="PTHR34135:SF2">
    <property type="entry name" value="LYSOZYME"/>
    <property type="match status" value="1"/>
</dbReference>
<sequence length="242" mass="26621">MRRRRALGLGAAAVVVLGALALLVGSGVVWPGRIFALGHPVRGVDVSSYQGRIDWPVLVADDLDFAYIKATEGSSHVDRRFAANWEGARTSGVLFGAYHFLSFESSGEDQARHIIETVPADGTLPPAVDVEYYGEHFADPPPREEVAAILDPLIRELTEHYGTAPVIYATPAAYERYIAGAYPDCPIWIRSVVVPPSLADGREWTFWQYSHRDRRSGYDGTEPYIDMNVFRGSRAELADLAG</sequence>